<dbReference type="PROSITE" id="PS51257">
    <property type="entry name" value="PROKAR_LIPOPROTEIN"/>
    <property type="match status" value="1"/>
</dbReference>
<feature type="signal peptide" evidence="2">
    <location>
        <begin position="1"/>
        <end position="23"/>
    </location>
</feature>
<sequence length="406" mass="43212">MKKSLLHKALFAILVGAAGAACAVPAADGDMAPNDKVLNTLYWQGHEALKKSEWTVALKRFETLEAELKAKEPQSADAAVYWQAYALSQGKRGAEAKAAVERLHREFPKSRWGKEADALLRQNPQPAAAQKELATGDDDLAQIAVEGLMSAPPERALPLLAKVVKGNYSIKVKKRALFVASQLDDAGAIDLVMQAARGGDPDLRGEAIRMLGISGDDAAMSRLMEIYKTSKSAPEKRDVIQAWLVADRKDLVLDAARNETDPSVRREAINALGAMDGSAELKQLFGSVKEPDNQKNIVQALGVAGDRAGLAAIVADGGVGEDTRIAALQSLGVAGGSEELVKLYGSANTPALRDAVLQGLLIAGDGKGMAALYRQAKSKEEKQSILRMLGVMGDDAALDIIEQELK</sequence>
<reference evidence="3" key="1">
    <citation type="submission" date="2023-02" db="EMBL/GenBank/DDBJ databases">
        <title>Tahibacter soli sp. nov. isolated from soil.</title>
        <authorList>
            <person name="Baek J.H."/>
            <person name="Lee J.K."/>
            <person name="Choi D.G."/>
            <person name="Jeon C.O."/>
        </authorList>
    </citation>
    <scope>NUCLEOTIDE SEQUENCE</scope>
    <source>
        <strain evidence="3">BL</strain>
    </source>
</reference>
<dbReference type="SUPFAM" id="SSF48435">
    <property type="entry name" value="Bacterial muramidases"/>
    <property type="match status" value="1"/>
</dbReference>
<comment type="caution">
    <text evidence="3">The sequence shown here is derived from an EMBL/GenBank/DDBJ whole genome shotgun (WGS) entry which is preliminary data.</text>
</comment>
<dbReference type="RefSeq" id="WP_263541473.1">
    <property type="nucleotide sequence ID" value="NZ_JAOVZO020000018.1"/>
</dbReference>
<dbReference type="Pfam" id="PF13646">
    <property type="entry name" value="HEAT_2"/>
    <property type="match status" value="1"/>
</dbReference>
<name>A0A9X4BIP5_9GAMM</name>
<dbReference type="InterPro" id="IPR011989">
    <property type="entry name" value="ARM-like"/>
</dbReference>
<evidence type="ECO:0000256" key="2">
    <source>
        <dbReference type="SAM" id="SignalP"/>
    </source>
</evidence>
<dbReference type="InterPro" id="IPR008939">
    <property type="entry name" value="Lytic_TGlycosylase_superhlx_U"/>
</dbReference>
<protein>
    <submittedName>
        <fullName evidence="3">HEAT repeat domain-containing protein</fullName>
    </submittedName>
</protein>
<keyword evidence="4" id="KW-1185">Reference proteome</keyword>
<evidence type="ECO:0000313" key="3">
    <source>
        <dbReference type="EMBL" id="MDC8013828.1"/>
    </source>
</evidence>
<evidence type="ECO:0000313" key="4">
    <source>
        <dbReference type="Proteomes" id="UP001139971"/>
    </source>
</evidence>
<gene>
    <name evidence="3" type="ORF">OD750_014895</name>
</gene>
<dbReference type="SUPFAM" id="SSF48371">
    <property type="entry name" value="ARM repeat"/>
    <property type="match status" value="1"/>
</dbReference>
<dbReference type="GO" id="GO:0004553">
    <property type="term" value="F:hydrolase activity, hydrolyzing O-glycosyl compounds"/>
    <property type="evidence" value="ECO:0007669"/>
    <property type="project" value="InterPro"/>
</dbReference>
<feature type="chain" id="PRO_5040947522" evidence="2">
    <location>
        <begin position="24"/>
        <end position="406"/>
    </location>
</feature>
<dbReference type="InterPro" id="IPR016024">
    <property type="entry name" value="ARM-type_fold"/>
</dbReference>
<proteinExistence type="predicted"/>
<dbReference type="Gene3D" id="1.25.10.10">
    <property type="entry name" value="Leucine-rich Repeat Variant"/>
    <property type="match status" value="2"/>
</dbReference>
<evidence type="ECO:0000256" key="1">
    <source>
        <dbReference type="ARBA" id="ARBA00022729"/>
    </source>
</evidence>
<dbReference type="Proteomes" id="UP001139971">
    <property type="component" value="Unassembled WGS sequence"/>
</dbReference>
<dbReference type="EMBL" id="JAOVZO020000018">
    <property type="protein sequence ID" value="MDC8013828.1"/>
    <property type="molecule type" value="Genomic_DNA"/>
</dbReference>
<dbReference type="GO" id="GO:0042597">
    <property type="term" value="C:periplasmic space"/>
    <property type="evidence" value="ECO:0007669"/>
    <property type="project" value="InterPro"/>
</dbReference>
<dbReference type="AlphaFoldDB" id="A0A9X4BIP5"/>
<organism evidence="3 4">
    <name type="scientific">Tahibacter soli</name>
    <dbReference type="NCBI Taxonomy" id="2983605"/>
    <lineage>
        <taxon>Bacteria</taxon>
        <taxon>Pseudomonadati</taxon>
        <taxon>Pseudomonadota</taxon>
        <taxon>Gammaproteobacteria</taxon>
        <taxon>Lysobacterales</taxon>
        <taxon>Rhodanobacteraceae</taxon>
        <taxon>Tahibacter</taxon>
    </lineage>
</organism>
<keyword evidence="1 2" id="KW-0732">Signal</keyword>
<accession>A0A9X4BIP5</accession>